<comment type="caution">
    <text evidence="4">The sequence shown here is derived from an EMBL/GenBank/DDBJ whole genome shotgun (WGS) entry which is preliminary data.</text>
</comment>
<proteinExistence type="predicted"/>
<evidence type="ECO:0000313" key="4">
    <source>
        <dbReference type="EMBL" id="GBO01084.1"/>
    </source>
</evidence>
<dbReference type="OrthoDB" id="4843387at2759"/>
<gene>
    <name evidence="3" type="ORF">AVEN_260418_1</name>
    <name evidence="4" type="ORF">AVEN_83404_1</name>
</gene>
<accession>A0A4Y2TMY1</accession>
<dbReference type="EMBL" id="BGPR01029352">
    <property type="protein sequence ID" value="GBO01081.1"/>
    <property type="molecule type" value="Genomic_DNA"/>
</dbReference>
<sequence length="108" mass="12256">MSRRNHLHDEMCWRTVGMLKAGASQSAVARKLNVHRSVIHRSWNHYQRDQSASRGRGSGRRRITTTRNGRRSLPVAMCQTPEDTNRATAGSRSCRKAHFPPNYVAQTA</sequence>
<evidence type="ECO:0000256" key="1">
    <source>
        <dbReference type="ARBA" id="ARBA00004123"/>
    </source>
</evidence>
<organism evidence="4 5">
    <name type="scientific">Araneus ventricosus</name>
    <name type="common">Orbweaver spider</name>
    <name type="synonym">Epeira ventricosa</name>
    <dbReference type="NCBI Taxonomy" id="182803"/>
    <lineage>
        <taxon>Eukaryota</taxon>
        <taxon>Metazoa</taxon>
        <taxon>Ecdysozoa</taxon>
        <taxon>Arthropoda</taxon>
        <taxon>Chelicerata</taxon>
        <taxon>Arachnida</taxon>
        <taxon>Araneae</taxon>
        <taxon>Araneomorphae</taxon>
        <taxon>Entelegynae</taxon>
        <taxon>Araneoidea</taxon>
        <taxon>Araneidae</taxon>
        <taxon>Araneus</taxon>
    </lineage>
</organism>
<evidence type="ECO:0000313" key="5">
    <source>
        <dbReference type="Proteomes" id="UP000499080"/>
    </source>
</evidence>
<dbReference type="EMBL" id="BGPR01029353">
    <property type="protein sequence ID" value="GBO01084.1"/>
    <property type="molecule type" value="Genomic_DNA"/>
</dbReference>
<reference evidence="4 5" key="1">
    <citation type="journal article" date="2019" name="Sci. Rep.">
        <title>Orb-weaving spider Araneus ventricosus genome elucidates the spidroin gene catalogue.</title>
        <authorList>
            <person name="Kono N."/>
            <person name="Nakamura H."/>
            <person name="Ohtoshi R."/>
            <person name="Moran D.A.P."/>
            <person name="Shinohara A."/>
            <person name="Yoshida Y."/>
            <person name="Fujiwara M."/>
            <person name="Mori M."/>
            <person name="Tomita M."/>
            <person name="Arakawa K."/>
        </authorList>
    </citation>
    <scope>NUCLEOTIDE SEQUENCE [LARGE SCALE GENOMIC DNA]</scope>
</reference>
<dbReference type="Proteomes" id="UP000499080">
    <property type="component" value="Unassembled WGS sequence"/>
</dbReference>
<evidence type="ECO:0000256" key="2">
    <source>
        <dbReference type="SAM" id="MobiDB-lite"/>
    </source>
</evidence>
<evidence type="ECO:0000313" key="3">
    <source>
        <dbReference type="EMBL" id="GBO01081.1"/>
    </source>
</evidence>
<comment type="subcellular location">
    <subcellularLocation>
        <location evidence="1">Nucleus</location>
    </subcellularLocation>
</comment>
<dbReference type="GO" id="GO:0005634">
    <property type="term" value="C:nucleus"/>
    <property type="evidence" value="ECO:0007669"/>
    <property type="project" value="UniProtKB-SubCell"/>
</dbReference>
<evidence type="ECO:0008006" key="6">
    <source>
        <dbReference type="Google" id="ProtNLM"/>
    </source>
</evidence>
<name>A0A4Y2TMY1_ARAVE</name>
<dbReference type="AlphaFoldDB" id="A0A4Y2TMY1"/>
<feature type="compositionally biased region" description="Basic residues" evidence="2">
    <location>
        <begin position="57"/>
        <end position="70"/>
    </location>
</feature>
<protein>
    <recommendedName>
        <fullName evidence="6">Transposase IS30-like HTH domain-containing protein</fullName>
    </recommendedName>
</protein>
<keyword evidence="5" id="KW-1185">Reference proteome</keyword>
<dbReference type="InterPro" id="IPR009057">
    <property type="entry name" value="Homeodomain-like_sf"/>
</dbReference>
<feature type="region of interest" description="Disordered" evidence="2">
    <location>
        <begin position="45"/>
        <end position="108"/>
    </location>
</feature>
<dbReference type="SUPFAM" id="SSF46689">
    <property type="entry name" value="Homeodomain-like"/>
    <property type="match status" value="1"/>
</dbReference>